<reference evidence="9 10" key="1">
    <citation type="journal article" date="2015" name="Nature">
        <title>rRNA introns, odd ribosomes, and small enigmatic genomes across a large radiation of phyla.</title>
        <authorList>
            <person name="Brown C.T."/>
            <person name="Hug L.A."/>
            <person name="Thomas B.C."/>
            <person name="Sharon I."/>
            <person name="Castelle C.J."/>
            <person name="Singh A."/>
            <person name="Wilkins M.J."/>
            <person name="Williams K.H."/>
            <person name="Banfield J.F."/>
        </authorList>
    </citation>
    <scope>NUCLEOTIDE SEQUENCE [LARGE SCALE GENOMIC DNA]</scope>
</reference>
<dbReference type="Proteomes" id="UP000034004">
    <property type="component" value="Unassembled WGS sequence"/>
</dbReference>
<comment type="catalytic activity">
    <reaction evidence="8">
        <text>D-gluconate + ATP = 6-phospho-D-gluconate + ADP + H(+)</text>
        <dbReference type="Rhea" id="RHEA:19433"/>
        <dbReference type="ChEBI" id="CHEBI:15378"/>
        <dbReference type="ChEBI" id="CHEBI:18391"/>
        <dbReference type="ChEBI" id="CHEBI:30616"/>
        <dbReference type="ChEBI" id="CHEBI:58759"/>
        <dbReference type="ChEBI" id="CHEBI:456216"/>
        <dbReference type="EC" id="2.7.1.12"/>
    </reaction>
</comment>
<name>A0A0G0AUV0_9BACT</name>
<dbReference type="InterPro" id="IPR006001">
    <property type="entry name" value="Therm_gnt_kin"/>
</dbReference>
<dbReference type="GO" id="GO:0005975">
    <property type="term" value="P:carbohydrate metabolic process"/>
    <property type="evidence" value="ECO:0007669"/>
    <property type="project" value="InterPro"/>
</dbReference>
<dbReference type="InterPro" id="IPR027417">
    <property type="entry name" value="P-loop_NTPase"/>
</dbReference>
<proteinExistence type="inferred from homology"/>
<dbReference type="GO" id="GO:0046316">
    <property type="term" value="F:gluconokinase activity"/>
    <property type="evidence" value="ECO:0007669"/>
    <property type="project" value="UniProtKB-EC"/>
</dbReference>
<evidence type="ECO:0000313" key="10">
    <source>
        <dbReference type="Proteomes" id="UP000034004"/>
    </source>
</evidence>
<keyword evidence="6" id="KW-0418">Kinase</keyword>
<evidence type="ECO:0000256" key="8">
    <source>
        <dbReference type="ARBA" id="ARBA00048090"/>
    </source>
</evidence>
<sequence length="163" mass="19358">MSLIILFGLPGTGKTYVGKIFEKYFDYYFYEGDNDLTPEMKAAIKTKTVFTDQMRDVFFERLIGNIQELTKKHKKLVVAQTFIKEKYRLQLIKVIPETKFVLVETKKEIREKRLQKRANYPLDLEYARIMELNFESPNINHLTIINDEDGEENIKKQIKLKIK</sequence>
<dbReference type="GO" id="GO:0005737">
    <property type="term" value="C:cytoplasm"/>
    <property type="evidence" value="ECO:0007669"/>
    <property type="project" value="TreeGrafter"/>
</dbReference>
<protein>
    <recommendedName>
        <fullName evidence="3">gluconokinase</fullName>
        <ecNumber evidence="3">2.7.1.12</ecNumber>
    </recommendedName>
</protein>
<evidence type="ECO:0000256" key="6">
    <source>
        <dbReference type="ARBA" id="ARBA00022777"/>
    </source>
</evidence>
<dbReference type="Pfam" id="PF13671">
    <property type="entry name" value="AAA_33"/>
    <property type="match status" value="1"/>
</dbReference>
<evidence type="ECO:0000256" key="2">
    <source>
        <dbReference type="ARBA" id="ARBA00008420"/>
    </source>
</evidence>
<comment type="caution">
    <text evidence="9">The sequence shown here is derived from an EMBL/GenBank/DDBJ whole genome shotgun (WGS) entry which is preliminary data.</text>
</comment>
<dbReference type="AlphaFoldDB" id="A0A0G0AUV0"/>
<dbReference type="STRING" id="1618484.UR56_C0019G0014"/>
<accession>A0A0G0AUV0</accession>
<comment type="pathway">
    <text evidence="1">Carbohydrate acid metabolism.</text>
</comment>
<evidence type="ECO:0000313" key="9">
    <source>
        <dbReference type="EMBL" id="KKP60789.1"/>
    </source>
</evidence>
<keyword evidence="5" id="KW-0547">Nucleotide-binding</keyword>
<dbReference type="PANTHER" id="PTHR43442">
    <property type="entry name" value="GLUCONOKINASE-RELATED"/>
    <property type="match status" value="1"/>
</dbReference>
<keyword evidence="4" id="KW-0808">Transferase</keyword>
<dbReference type="EMBL" id="LBPR01000019">
    <property type="protein sequence ID" value="KKP60789.1"/>
    <property type="molecule type" value="Genomic_DNA"/>
</dbReference>
<comment type="similarity">
    <text evidence="2">Belongs to the gluconokinase GntK/GntV family.</text>
</comment>
<evidence type="ECO:0000256" key="4">
    <source>
        <dbReference type="ARBA" id="ARBA00022679"/>
    </source>
</evidence>
<evidence type="ECO:0000256" key="1">
    <source>
        <dbReference type="ARBA" id="ARBA00004761"/>
    </source>
</evidence>
<dbReference type="SUPFAM" id="SSF52540">
    <property type="entry name" value="P-loop containing nucleoside triphosphate hydrolases"/>
    <property type="match status" value="1"/>
</dbReference>
<keyword evidence="7" id="KW-0067">ATP-binding</keyword>
<organism evidence="9 10">
    <name type="scientific">Candidatus Roizmanbacteria bacterium GW2011_GWC2_34_23</name>
    <dbReference type="NCBI Taxonomy" id="1618484"/>
    <lineage>
        <taxon>Bacteria</taxon>
        <taxon>Candidatus Roizmaniibacteriota</taxon>
    </lineage>
</organism>
<dbReference type="PANTHER" id="PTHR43442:SF3">
    <property type="entry name" value="GLUCONOKINASE-RELATED"/>
    <property type="match status" value="1"/>
</dbReference>
<dbReference type="Gene3D" id="3.40.50.300">
    <property type="entry name" value="P-loop containing nucleotide triphosphate hydrolases"/>
    <property type="match status" value="1"/>
</dbReference>
<dbReference type="EC" id="2.7.1.12" evidence="3"/>
<dbReference type="GO" id="GO:0005524">
    <property type="term" value="F:ATP binding"/>
    <property type="evidence" value="ECO:0007669"/>
    <property type="project" value="UniProtKB-KW"/>
</dbReference>
<gene>
    <name evidence="9" type="ORF">UR56_C0019G0014</name>
</gene>
<evidence type="ECO:0000256" key="7">
    <source>
        <dbReference type="ARBA" id="ARBA00022840"/>
    </source>
</evidence>
<evidence type="ECO:0000256" key="5">
    <source>
        <dbReference type="ARBA" id="ARBA00022741"/>
    </source>
</evidence>
<evidence type="ECO:0000256" key="3">
    <source>
        <dbReference type="ARBA" id="ARBA00012054"/>
    </source>
</evidence>